<dbReference type="Proteomes" id="UP000295313">
    <property type="component" value="Unassembled WGS sequence"/>
</dbReference>
<evidence type="ECO:0008006" key="3">
    <source>
        <dbReference type="Google" id="ProtNLM"/>
    </source>
</evidence>
<comment type="caution">
    <text evidence="1">The sequence shown here is derived from an EMBL/GenBank/DDBJ whole genome shotgun (WGS) entry which is preliminary data.</text>
</comment>
<proteinExistence type="predicted"/>
<dbReference type="RefSeq" id="WP_133943667.1">
    <property type="nucleotide sequence ID" value="NZ_SOEO01000001.1"/>
</dbReference>
<protein>
    <recommendedName>
        <fullName evidence="3">Lipocalin-like protein</fullName>
    </recommendedName>
</protein>
<keyword evidence="2" id="KW-1185">Reference proteome</keyword>
<organism evidence="1 2">
    <name type="scientific">Epilithonimonas xixisoli</name>
    <dbReference type="NCBI Taxonomy" id="1476462"/>
    <lineage>
        <taxon>Bacteria</taxon>
        <taxon>Pseudomonadati</taxon>
        <taxon>Bacteroidota</taxon>
        <taxon>Flavobacteriia</taxon>
        <taxon>Flavobacteriales</taxon>
        <taxon>Weeksellaceae</taxon>
        <taxon>Chryseobacterium group</taxon>
        <taxon>Epilithonimonas</taxon>
    </lineage>
</organism>
<name>A0A4V3H302_9FLAO</name>
<dbReference type="AlphaFoldDB" id="A0A4V3H302"/>
<sequence length="123" mass="14058">MIKFLKKIFSSRNVIVEQSLLGNWKAIEFNDQKIEKVGFIDVNLNFQKEFVEIDTKLNSFGGLVETNSSGNWNLFGSILKTNFGESSAQSEVQFLDSNTIIFTPDPFFNSETVPFSKYVRDQN</sequence>
<gene>
    <name evidence="1" type="ORF">B0I22_1211</name>
</gene>
<reference evidence="1 2" key="1">
    <citation type="submission" date="2019-03" db="EMBL/GenBank/DDBJ databases">
        <title>Genomic Encyclopedia of Type Strains, Phase III (KMG-III): the genomes of soil and plant-associated and newly described type strains.</title>
        <authorList>
            <person name="Whitman W."/>
        </authorList>
    </citation>
    <scope>NUCLEOTIDE SEQUENCE [LARGE SCALE GENOMIC DNA]</scope>
    <source>
        <strain evidence="1 2">CGMCC 1.12802</strain>
    </source>
</reference>
<evidence type="ECO:0000313" key="2">
    <source>
        <dbReference type="Proteomes" id="UP000295313"/>
    </source>
</evidence>
<dbReference type="EMBL" id="SOEO01000001">
    <property type="protein sequence ID" value="TDX87041.1"/>
    <property type="molecule type" value="Genomic_DNA"/>
</dbReference>
<accession>A0A4V3H302</accession>
<evidence type="ECO:0000313" key="1">
    <source>
        <dbReference type="EMBL" id="TDX87041.1"/>
    </source>
</evidence>